<evidence type="ECO:0000313" key="3">
    <source>
        <dbReference type="Proteomes" id="UP001159042"/>
    </source>
</evidence>
<dbReference type="Pfam" id="PF22593">
    <property type="entry name" value="SPMIP11"/>
    <property type="match status" value="1"/>
</dbReference>
<dbReference type="Proteomes" id="UP001159042">
    <property type="component" value="Unassembled WGS sequence"/>
</dbReference>
<feature type="region of interest" description="Disordered" evidence="1">
    <location>
        <begin position="17"/>
        <end position="38"/>
    </location>
</feature>
<name>A0AAV8WFW4_9CUCU</name>
<keyword evidence="3" id="KW-1185">Reference proteome</keyword>
<feature type="compositionally biased region" description="Polar residues" evidence="1">
    <location>
        <begin position="25"/>
        <end position="38"/>
    </location>
</feature>
<sequence length="129" mass="15065">MEFFGLTSYGVSDPIKDMMRPDYQEPTSPSDNTLTASSDKSFCEKIKELDCYIGFTDGFAYRSWDRLTRMRKKYVFKPVGPYEMYLYPGANSMEYGWFHSDPSLDFPSSSDNWYKPRKTYPMIASDVSR</sequence>
<organism evidence="2 3">
    <name type="scientific">Exocentrus adspersus</name>
    <dbReference type="NCBI Taxonomy" id="1586481"/>
    <lineage>
        <taxon>Eukaryota</taxon>
        <taxon>Metazoa</taxon>
        <taxon>Ecdysozoa</taxon>
        <taxon>Arthropoda</taxon>
        <taxon>Hexapoda</taxon>
        <taxon>Insecta</taxon>
        <taxon>Pterygota</taxon>
        <taxon>Neoptera</taxon>
        <taxon>Endopterygota</taxon>
        <taxon>Coleoptera</taxon>
        <taxon>Polyphaga</taxon>
        <taxon>Cucujiformia</taxon>
        <taxon>Chrysomeloidea</taxon>
        <taxon>Cerambycidae</taxon>
        <taxon>Lamiinae</taxon>
        <taxon>Acanthocinini</taxon>
        <taxon>Exocentrus</taxon>
    </lineage>
</organism>
<comment type="caution">
    <text evidence="2">The sequence shown here is derived from an EMBL/GenBank/DDBJ whole genome shotgun (WGS) entry which is preliminary data.</text>
</comment>
<evidence type="ECO:0000313" key="2">
    <source>
        <dbReference type="EMBL" id="KAJ8925439.1"/>
    </source>
</evidence>
<proteinExistence type="predicted"/>
<reference evidence="2 3" key="1">
    <citation type="journal article" date="2023" name="Insect Mol. Biol.">
        <title>Genome sequencing provides insights into the evolution of gene families encoding plant cell wall-degrading enzymes in longhorned beetles.</title>
        <authorList>
            <person name="Shin N.R."/>
            <person name="Okamura Y."/>
            <person name="Kirsch R."/>
            <person name="Pauchet Y."/>
        </authorList>
    </citation>
    <scope>NUCLEOTIDE SEQUENCE [LARGE SCALE GENOMIC DNA]</scope>
    <source>
        <strain evidence="2">EAD_L_NR</strain>
    </source>
</reference>
<evidence type="ECO:0000256" key="1">
    <source>
        <dbReference type="SAM" id="MobiDB-lite"/>
    </source>
</evidence>
<protein>
    <submittedName>
        <fullName evidence="2">Uncharacterized protein</fullName>
    </submittedName>
</protein>
<gene>
    <name evidence="2" type="ORF">NQ315_009272</name>
</gene>
<dbReference type="EMBL" id="JANEYG010000001">
    <property type="protein sequence ID" value="KAJ8925439.1"/>
    <property type="molecule type" value="Genomic_DNA"/>
</dbReference>
<dbReference type="AlphaFoldDB" id="A0AAV8WFW4"/>
<accession>A0AAV8WFW4</accession>